<dbReference type="EMBL" id="LS423452">
    <property type="protein sequence ID" value="SPS04790.1"/>
    <property type="molecule type" value="Genomic_DNA"/>
</dbReference>
<sequence length="48" mass="5125">MKIAAQTAIEAGEFQEKQQQGTLVSVRSKLGLSGARIDSSPNHVVIDD</sequence>
<dbReference type="AlphaFoldDB" id="A0A2X0QSI9"/>
<evidence type="ECO:0000313" key="1">
    <source>
        <dbReference type="EMBL" id="SPS04790.1"/>
    </source>
</evidence>
<accession>A0A2X0QSI9</accession>
<protein>
    <submittedName>
        <fullName evidence="1">Uncharacterized protein</fullName>
    </submittedName>
</protein>
<proteinExistence type="predicted"/>
<reference evidence="1" key="1">
    <citation type="submission" date="2018-05" db="EMBL/GenBank/DDBJ databases">
        <authorList>
            <person name="Lanie J.A."/>
            <person name="Ng W.-L."/>
            <person name="Kazmierczak K.M."/>
            <person name="Andrzejewski T.M."/>
            <person name="Davidsen T.M."/>
            <person name="Wayne K.J."/>
            <person name="Tettelin H."/>
            <person name="Glass J.I."/>
            <person name="Rusch D."/>
            <person name="Podicherti R."/>
            <person name="Tsui H.-C.T."/>
            <person name="Winkler M.E."/>
        </authorList>
    </citation>
    <scope>NUCLEOTIDE SEQUENCE</scope>
    <source>
        <strain evidence="1">KNB</strain>
    </source>
</reference>
<organism evidence="1">
    <name type="scientific">Candidatus Nitrotoga fabula</name>
    <dbReference type="NCBI Taxonomy" id="2182327"/>
    <lineage>
        <taxon>Bacteria</taxon>
        <taxon>Pseudomonadati</taxon>
        <taxon>Pseudomonadota</taxon>
        <taxon>Betaproteobacteria</taxon>
        <taxon>Nitrosomonadales</taxon>
        <taxon>Gallionellaceae</taxon>
        <taxon>Candidatus Nitrotoga</taxon>
    </lineage>
</organism>
<name>A0A2X0QSI9_9PROT</name>
<gene>
    <name evidence="1" type="ORF">NITFAB_0379</name>
</gene>